<dbReference type="OMA" id="KESEWRT"/>
<dbReference type="Proteomes" id="UP000694545">
    <property type="component" value="Unplaced"/>
</dbReference>
<evidence type="ECO:0000313" key="5">
    <source>
        <dbReference type="Proteomes" id="UP000694545"/>
    </source>
</evidence>
<keyword evidence="1 2" id="KW-0175">Coiled coil</keyword>
<dbReference type="Ensembl" id="ENSVKKT00000012892.1">
    <property type="protein sequence ID" value="ENSVKKP00000012589.1"/>
    <property type="gene ID" value="ENSVKKG00000008753.1"/>
</dbReference>
<dbReference type="PANTHER" id="PTHR23159">
    <property type="entry name" value="CENTROSOMAL PROTEIN 2"/>
    <property type="match status" value="1"/>
</dbReference>
<accession>A0A8D2JIJ2</accession>
<keyword evidence="5" id="KW-1185">Reference proteome</keyword>
<dbReference type="PANTHER" id="PTHR23159:SF31">
    <property type="entry name" value="CENTROSOME-ASSOCIATED PROTEIN CEP250 ISOFORM X1"/>
    <property type="match status" value="1"/>
</dbReference>
<evidence type="ECO:0000256" key="2">
    <source>
        <dbReference type="SAM" id="Coils"/>
    </source>
</evidence>
<feature type="coiled-coil region" evidence="2">
    <location>
        <begin position="116"/>
        <end position="150"/>
    </location>
</feature>
<name>A0A8D2JIJ2_VARKO</name>
<sequence>MPWLTCRGPGGGRMLACRAALGLADQILELRRRLDEEHAAYKRKLQAYQEGQQRQAQLVQKLQAKVSLRSARLGRARGELGTLPPELGWEHSNDLENALIRLEEEQQRSTSLAQVNAMLREQLDQANTANQALSEDIRKLTTDWAKAREELEQREAAWRREEEVRVRLVQCAARGAV</sequence>
<proteinExistence type="predicted"/>
<evidence type="ECO:0000313" key="4">
    <source>
        <dbReference type="Ensembl" id="ENSVKKP00000012589.1"/>
    </source>
</evidence>
<feature type="coiled-coil region" evidence="2">
    <location>
        <begin position="24"/>
        <end position="51"/>
    </location>
</feature>
<reference evidence="4" key="1">
    <citation type="submission" date="2025-08" db="UniProtKB">
        <authorList>
            <consortium name="Ensembl"/>
        </authorList>
    </citation>
    <scope>IDENTIFICATION</scope>
</reference>
<protein>
    <recommendedName>
        <fullName evidence="3">Rootletin-like coiled-coil domain-containing protein</fullName>
    </recommendedName>
</protein>
<reference evidence="4" key="2">
    <citation type="submission" date="2025-09" db="UniProtKB">
        <authorList>
            <consortium name="Ensembl"/>
        </authorList>
    </citation>
    <scope>IDENTIFICATION</scope>
</reference>
<dbReference type="InterPro" id="IPR055167">
    <property type="entry name" value="Rootletin-like_CC"/>
</dbReference>
<evidence type="ECO:0000259" key="3">
    <source>
        <dbReference type="Pfam" id="PF15035"/>
    </source>
</evidence>
<dbReference type="Pfam" id="PF15035">
    <property type="entry name" value="Rootletin"/>
    <property type="match status" value="1"/>
</dbReference>
<evidence type="ECO:0000256" key="1">
    <source>
        <dbReference type="ARBA" id="ARBA00023054"/>
    </source>
</evidence>
<feature type="domain" description="Rootletin-like coiled-coil" evidence="3">
    <location>
        <begin position="42"/>
        <end position="165"/>
    </location>
</feature>
<organism evidence="4 5">
    <name type="scientific">Varanus komodoensis</name>
    <name type="common">Komodo dragon</name>
    <dbReference type="NCBI Taxonomy" id="61221"/>
    <lineage>
        <taxon>Eukaryota</taxon>
        <taxon>Metazoa</taxon>
        <taxon>Chordata</taxon>
        <taxon>Craniata</taxon>
        <taxon>Vertebrata</taxon>
        <taxon>Euteleostomi</taxon>
        <taxon>Lepidosauria</taxon>
        <taxon>Squamata</taxon>
        <taxon>Bifurcata</taxon>
        <taxon>Unidentata</taxon>
        <taxon>Episquamata</taxon>
        <taxon>Toxicofera</taxon>
        <taxon>Anguimorpha</taxon>
        <taxon>Paleoanguimorpha</taxon>
        <taxon>Varanoidea</taxon>
        <taxon>Varanidae</taxon>
        <taxon>Varanus</taxon>
    </lineage>
</organism>
<dbReference type="AlphaFoldDB" id="A0A8D2JIJ2"/>